<feature type="domain" description="Histidine kinase" evidence="8">
    <location>
        <begin position="282"/>
        <end position="515"/>
    </location>
</feature>
<evidence type="ECO:0000256" key="3">
    <source>
        <dbReference type="ARBA" id="ARBA00022553"/>
    </source>
</evidence>
<feature type="domain" description="Response regulatory" evidence="9">
    <location>
        <begin position="540"/>
        <end position="657"/>
    </location>
</feature>
<dbReference type="SMART" id="SM00448">
    <property type="entry name" value="REC"/>
    <property type="match status" value="1"/>
</dbReference>
<evidence type="ECO:0000313" key="10">
    <source>
        <dbReference type="EMBL" id="GAD29955.1"/>
    </source>
</evidence>
<evidence type="ECO:0000259" key="9">
    <source>
        <dbReference type="PROSITE" id="PS50110"/>
    </source>
</evidence>
<dbReference type="InterPro" id="IPR003594">
    <property type="entry name" value="HATPase_dom"/>
</dbReference>
<dbReference type="InterPro" id="IPR036097">
    <property type="entry name" value="HisK_dim/P_sf"/>
</dbReference>
<dbReference type="PROSITE" id="PS50110">
    <property type="entry name" value="RESPONSE_REGULATORY"/>
    <property type="match status" value="1"/>
</dbReference>
<gene>
    <name evidence="10" type="ORF">PLEI_1609</name>
</gene>
<dbReference type="InterPro" id="IPR011006">
    <property type="entry name" value="CheY-like_superfamily"/>
</dbReference>
<dbReference type="InterPro" id="IPR004358">
    <property type="entry name" value="Sig_transdc_His_kin-like_C"/>
</dbReference>
<dbReference type="EC" id="2.7.13.3" evidence="2"/>
<dbReference type="GO" id="GO:0000155">
    <property type="term" value="F:phosphorelay sensor kinase activity"/>
    <property type="evidence" value="ECO:0007669"/>
    <property type="project" value="InterPro"/>
</dbReference>
<dbReference type="CDD" id="cd16922">
    <property type="entry name" value="HATPase_EvgS-ArcB-TorS-like"/>
    <property type="match status" value="1"/>
</dbReference>
<feature type="modified residue" description="4-aspartylphosphate" evidence="5">
    <location>
        <position position="590"/>
    </location>
</feature>
<keyword evidence="3 5" id="KW-0597">Phosphoprotein</keyword>
<dbReference type="SUPFAM" id="SSF52172">
    <property type="entry name" value="CheY-like"/>
    <property type="match status" value="1"/>
</dbReference>
<evidence type="ECO:0000259" key="8">
    <source>
        <dbReference type="PROSITE" id="PS50109"/>
    </source>
</evidence>
<dbReference type="SMART" id="SM00387">
    <property type="entry name" value="HATPase_c"/>
    <property type="match status" value="1"/>
</dbReference>
<evidence type="ECO:0000256" key="5">
    <source>
        <dbReference type="PROSITE-ProRule" id="PRU00169"/>
    </source>
</evidence>
<dbReference type="InterPro" id="IPR005467">
    <property type="entry name" value="His_kinase_dom"/>
</dbReference>
<dbReference type="CDD" id="cd00082">
    <property type="entry name" value="HisKA"/>
    <property type="match status" value="1"/>
</dbReference>
<keyword evidence="6" id="KW-0175">Coiled coil</keyword>
<keyword evidence="10" id="KW-0808">Transferase</keyword>
<comment type="catalytic activity">
    <reaction evidence="1">
        <text>ATP + protein L-histidine = ADP + protein N-phospho-L-histidine.</text>
        <dbReference type="EC" id="2.7.13.3"/>
    </reaction>
</comment>
<dbReference type="EMBL" id="DF196819">
    <property type="protein sequence ID" value="GAD29955.1"/>
    <property type="molecule type" value="Genomic_DNA"/>
</dbReference>
<feature type="transmembrane region" description="Helical" evidence="7">
    <location>
        <begin position="41"/>
        <end position="61"/>
    </location>
</feature>
<accession>A0A0U1P669</accession>
<evidence type="ECO:0000256" key="4">
    <source>
        <dbReference type="ARBA" id="ARBA00023012"/>
    </source>
</evidence>
<dbReference type="InterPro" id="IPR003661">
    <property type="entry name" value="HisK_dim/P_dom"/>
</dbReference>
<sequence>MKENVNDSSIAKEKSDQLNTKITHEHDIHHLYHKTSLFSKIALVMSTVLLCVMISALYISYYNNTQRVVKDIKVMMNTISPLLVDTAIYQDTETAIELNRYLEGHKEILSLSLYDLDGELLHFYENGDRENYQPLKQTPGLSIYKGNYKLTYPVSFNGDDIFHYVVYYSSSEIITTILIHIFVFILPFLFFICFILIYMYRKVTRPLTFLIGQLPKIGSGGVNISDVGDAEGEVSLLASELKKADECIHNTESKLQGLNRKLREQADDLSEAIKIKSEFMANMSHEIRTPMNGVLGFVQCLEERKMDKESRRQIGYIKESAYSLLAIINEILDYSKLESGNVELHLTPFAFNPFVHSCITPFIHQAKIKKIHVSTEIGDDIASSFIADEGRLRQILINLVGNAVKFTHTGSVTLSVERLSSPLQYCEELRKYNDKHIQWIRFKVIDTGIGIAGEKLAFIFDSYRQADGSISRQFGGTGLGLSISNSLCKLMSAELKVESCIGQGTTFWFDIPLKQFDEKHSENSDESIQNTNLSMYEDRKILVAEDSMVNQQLIKAFLTAFGLKNIVVVNDGVQAVEYMIENTADIILMDCQMPNMGGLEATELIRKMQSIHRPVIIALTANVLEEEKQRCFKSGMDDFLTKPIEKVILYKSLQRAFNHENGDDLAANI</sequence>
<keyword evidence="10" id="KW-0418">Kinase</keyword>
<dbReference type="AlphaFoldDB" id="A0A0U1P669"/>
<dbReference type="Pfam" id="PF00512">
    <property type="entry name" value="HisKA"/>
    <property type="match status" value="1"/>
</dbReference>
<dbReference type="InterPro" id="IPR001789">
    <property type="entry name" value="Sig_transdc_resp-reg_receiver"/>
</dbReference>
<dbReference type="Gene3D" id="3.40.50.2300">
    <property type="match status" value="1"/>
</dbReference>
<feature type="coiled-coil region" evidence="6">
    <location>
        <begin position="241"/>
        <end position="272"/>
    </location>
</feature>
<dbReference type="Proteomes" id="UP000030675">
    <property type="component" value="Unassembled WGS sequence"/>
</dbReference>
<dbReference type="PANTHER" id="PTHR45339:SF1">
    <property type="entry name" value="HYBRID SIGNAL TRANSDUCTION HISTIDINE KINASE J"/>
    <property type="match status" value="1"/>
</dbReference>
<dbReference type="Gene3D" id="3.30.565.10">
    <property type="entry name" value="Histidine kinase-like ATPase, C-terminal domain"/>
    <property type="match status" value="1"/>
</dbReference>
<dbReference type="InterPro" id="IPR036890">
    <property type="entry name" value="HATPase_C_sf"/>
</dbReference>
<dbReference type="Gene3D" id="1.10.287.130">
    <property type="match status" value="1"/>
</dbReference>
<dbReference type="SUPFAM" id="SSF47384">
    <property type="entry name" value="Homodimeric domain of signal transducing histidine kinase"/>
    <property type="match status" value="1"/>
</dbReference>
<keyword evidence="7" id="KW-1133">Transmembrane helix</keyword>
<evidence type="ECO:0000313" key="11">
    <source>
        <dbReference type="Proteomes" id="UP000030675"/>
    </source>
</evidence>
<dbReference type="PROSITE" id="PS50109">
    <property type="entry name" value="HIS_KIN"/>
    <property type="match status" value="1"/>
</dbReference>
<keyword evidence="7" id="KW-0472">Membrane</keyword>
<dbReference type="PANTHER" id="PTHR45339">
    <property type="entry name" value="HYBRID SIGNAL TRANSDUCTION HISTIDINE KINASE J"/>
    <property type="match status" value="1"/>
</dbReference>
<keyword evidence="7" id="KW-0812">Transmembrane</keyword>
<evidence type="ECO:0000256" key="2">
    <source>
        <dbReference type="ARBA" id="ARBA00012438"/>
    </source>
</evidence>
<dbReference type="FunFam" id="3.30.565.10:FF:000010">
    <property type="entry name" value="Sensor histidine kinase RcsC"/>
    <property type="match status" value="1"/>
</dbReference>
<protein>
    <recommendedName>
        <fullName evidence="2">histidine kinase</fullName>
        <ecNumber evidence="2">2.7.13.3</ecNumber>
    </recommendedName>
</protein>
<dbReference type="HOGENOM" id="CLU_000445_104_15_6"/>
<dbReference type="Pfam" id="PF02518">
    <property type="entry name" value="HATPase_c"/>
    <property type="match status" value="1"/>
</dbReference>
<evidence type="ECO:0000256" key="7">
    <source>
        <dbReference type="SAM" id="Phobius"/>
    </source>
</evidence>
<dbReference type="Pfam" id="PF00072">
    <property type="entry name" value="Response_reg"/>
    <property type="match status" value="1"/>
</dbReference>
<evidence type="ECO:0000256" key="6">
    <source>
        <dbReference type="SAM" id="Coils"/>
    </source>
</evidence>
<dbReference type="PRINTS" id="PR00344">
    <property type="entry name" value="BCTRLSENSOR"/>
</dbReference>
<dbReference type="SUPFAM" id="SSF55874">
    <property type="entry name" value="ATPase domain of HSP90 chaperone/DNA topoisomerase II/histidine kinase"/>
    <property type="match status" value="1"/>
</dbReference>
<reference evidence="11" key="1">
    <citation type="submission" date="2012-12" db="EMBL/GenBank/DDBJ databases">
        <title>Genome Sequence of Photobacterium leiognathi lrivu.4.1.</title>
        <authorList>
            <person name="Urbanczyk H."/>
            <person name="Ogura Y."/>
            <person name="Hayashi T."/>
            <person name="Dunlap P.V."/>
        </authorList>
    </citation>
    <scope>NUCLEOTIDE SEQUENCE [LARGE SCALE GENOMIC DNA]</scope>
    <source>
        <strain evidence="11">lrivu.4.1</strain>
    </source>
</reference>
<evidence type="ECO:0000256" key="1">
    <source>
        <dbReference type="ARBA" id="ARBA00000085"/>
    </source>
</evidence>
<name>A0A0U1P669_PHOLE</name>
<dbReference type="eggNOG" id="COG0642">
    <property type="taxonomic scope" value="Bacteria"/>
</dbReference>
<dbReference type="SMART" id="SM00388">
    <property type="entry name" value="HisKA"/>
    <property type="match status" value="1"/>
</dbReference>
<proteinExistence type="predicted"/>
<keyword evidence="4" id="KW-0902">Two-component regulatory system</keyword>
<feature type="transmembrane region" description="Helical" evidence="7">
    <location>
        <begin position="177"/>
        <end position="200"/>
    </location>
</feature>
<dbReference type="CDD" id="cd17546">
    <property type="entry name" value="REC_hyHK_CKI1_RcsC-like"/>
    <property type="match status" value="1"/>
</dbReference>
<organism evidence="10 11">
    <name type="scientific">Photobacterium leiognathi lrivu.4.1</name>
    <dbReference type="NCBI Taxonomy" id="1248232"/>
    <lineage>
        <taxon>Bacteria</taxon>
        <taxon>Pseudomonadati</taxon>
        <taxon>Pseudomonadota</taxon>
        <taxon>Gammaproteobacteria</taxon>
        <taxon>Vibrionales</taxon>
        <taxon>Vibrionaceae</taxon>
        <taxon>Photobacterium</taxon>
    </lineage>
</organism>